<reference evidence="1 3" key="1">
    <citation type="submission" date="2020-01" db="EMBL/GenBank/DDBJ databases">
        <authorList>
            <consortium name="DOE Joint Genome Institute"/>
            <person name="Haridas S."/>
            <person name="Albert R."/>
            <person name="Binder M."/>
            <person name="Bloem J."/>
            <person name="Labutti K."/>
            <person name="Salamov A."/>
            <person name="Andreopoulos B."/>
            <person name="Baker S.E."/>
            <person name="Barry K."/>
            <person name="Bills G."/>
            <person name="Bluhm B.H."/>
            <person name="Cannon C."/>
            <person name="Castanera R."/>
            <person name="Culley D.E."/>
            <person name="Daum C."/>
            <person name="Ezra D."/>
            <person name="Gonzalez J.B."/>
            <person name="Henrissat B."/>
            <person name="Kuo A."/>
            <person name="Liang C."/>
            <person name="Lipzen A."/>
            <person name="Lutzoni F."/>
            <person name="Magnuson J."/>
            <person name="Mondo S."/>
            <person name="Nolan M."/>
            <person name="Ohm R."/>
            <person name="Pangilinan J."/>
            <person name="Park H.-J."/>
            <person name="Ramirez L."/>
            <person name="Alfaro M."/>
            <person name="Sun H."/>
            <person name="Tritt A."/>
            <person name="Yoshinaga Y."/>
            <person name="Zwiers L.-H."/>
            <person name="Turgeon B.G."/>
            <person name="Goodwin S.B."/>
            <person name="Spatafora J.W."/>
            <person name="Crous P.W."/>
            <person name="Grigoriev I.V."/>
        </authorList>
    </citation>
    <scope>NUCLEOTIDE SEQUENCE</scope>
    <source>
        <strain evidence="1 3">CBS 781.70</strain>
    </source>
</reference>
<dbReference type="RefSeq" id="XP_033537761.1">
    <property type="nucleotide sequence ID" value="XM_033673632.1"/>
</dbReference>
<evidence type="ECO:0000313" key="2">
    <source>
        <dbReference type="Proteomes" id="UP000504638"/>
    </source>
</evidence>
<dbReference type="GeneID" id="54414202"/>
<dbReference type="AlphaFoldDB" id="A0A6G1GE10"/>
<proteinExistence type="predicted"/>
<reference evidence="3" key="3">
    <citation type="submission" date="2025-04" db="UniProtKB">
        <authorList>
            <consortium name="RefSeq"/>
        </authorList>
    </citation>
    <scope>IDENTIFICATION</scope>
    <source>
        <strain evidence="3">CBS 781.70</strain>
    </source>
</reference>
<protein>
    <submittedName>
        <fullName evidence="1 3">Uncharacterized protein</fullName>
    </submittedName>
</protein>
<evidence type="ECO:0000313" key="1">
    <source>
        <dbReference type="EMBL" id="KAF1816130.1"/>
    </source>
</evidence>
<keyword evidence="2" id="KW-1185">Reference proteome</keyword>
<accession>A0A6G1GE10</accession>
<dbReference type="Proteomes" id="UP000504638">
    <property type="component" value="Unplaced"/>
</dbReference>
<sequence>MEKWLDVAAKEHILDPTRYAIQSIVSEAVSDCFRTVLCALSNSSVQLEWLLVYLDSFNYKTGLLVENPVFPNRISSVINERSFLDLTELHMDLDAYIRSQSIYQALPKFLSLAPKLESLSLSSSAASLYTSWVIRELSQLQFPCLKSLELNAVSAKQESLSRLLLKHRNTFRKVALLDVCLCNPEDLNARGDPNEWHVILQALLELGLECFSIFRPCMPHYGVLFVFNDGNVDPNLSRKTPDEVRKAINRVWRTKLRREA</sequence>
<gene>
    <name evidence="1 3" type="ORF">P152DRAFT_111491</name>
</gene>
<dbReference type="EMBL" id="ML975150">
    <property type="protein sequence ID" value="KAF1816130.1"/>
    <property type="molecule type" value="Genomic_DNA"/>
</dbReference>
<organism evidence="1">
    <name type="scientific">Eremomyces bilateralis CBS 781.70</name>
    <dbReference type="NCBI Taxonomy" id="1392243"/>
    <lineage>
        <taxon>Eukaryota</taxon>
        <taxon>Fungi</taxon>
        <taxon>Dikarya</taxon>
        <taxon>Ascomycota</taxon>
        <taxon>Pezizomycotina</taxon>
        <taxon>Dothideomycetes</taxon>
        <taxon>Dothideomycetes incertae sedis</taxon>
        <taxon>Eremomycetales</taxon>
        <taxon>Eremomycetaceae</taxon>
        <taxon>Eremomyces</taxon>
    </lineage>
</organism>
<reference evidence="3" key="2">
    <citation type="submission" date="2020-04" db="EMBL/GenBank/DDBJ databases">
        <authorList>
            <consortium name="NCBI Genome Project"/>
        </authorList>
    </citation>
    <scope>NUCLEOTIDE SEQUENCE</scope>
    <source>
        <strain evidence="3">CBS 781.70</strain>
    </source>
</reference>
<name>A0A6G1GE10_9PEZI</name>
<evidence type="ECO:0000313" key="3">
    <source>
        <dbReference type="RefSeq" id="XP_033537761.1"/>
    </source>
</evidence>